<organism evidence="13 14">
    <name type="scientific">Trichogramma kaykai</name>
    <dbReference type="NCBI Taxonomy" id="54128"/>
    <lineage>
        <taxon>Eukaryota</taxon>
        <taxon>Metazoa</taxon>
        <taxon>Ecdysozoa</taxon>
        <taxon>Arthropoda</taxon>
        <taxon>Hexapoda</taxon>
        <taxon>Insecta</taxon>
        <taxon>Pterygota</taxon>
        <taxon>Neoptera</taxon>
        <taxon>Endopterygota</taxon>
        <taxon>Hymenoptera</taxon>
        <taxon>Apocrita</taxon>
        <taxon>Proctotrupomorpha</taxon>
        <taxon>Chalcidoidea</taxon>
        <taxon>Trichogrammatidae</taxon>
        <taxon>Trichogramma</taxon>
    </lineage>
</organism>
<evidence type="ECO:0008006" key="15">
    <source>
        <dbReference type="Google" id="ProtNLM"/>
    </source>
</evidence>
<dbReference type="GO" id="GO:0050906">
    <property type="term" value="P:detection of stimulus involved in sensory perception"/>
    <property type="evidence" value="ECO:0007669"/>
    <property type="project" value="UniProtKB-ARBA"/>
</dbReference>
<dbReference type="Pfam" id="PF00060">
    <property type="entry name" value="Lig_chan"/>
    <property type="match status" value="1"/>
</dbReference>
<keyword evidence="8" id="KW-0325">Glycoprotein</keyword>
<keyword evidence="10" id="KW-0732">Signal</keyword>
<evidence type="ECO:0000256" key="5">
    <source>
        <dbReference type="ARBA" id="ARBA00022989"/>
    </source>
</evidence>
<keyword evidence="4 9" id="KW-0812">Transmembrane</keyword>
<feature type="transmembrane region" description="Helical" evidence="9">
    <location>
        <begin position="416"/>
        <end position="436"/>
    </location>
</feature>
<keyword evidence="5 9" id="KW-1133">Transmembrane helix</keyword>
<feature type="chain" id="PRO_5044794884" description="Ionotropic glutamate receptor C-terminal domain-containing protein" evidence="10">
    <location>
        <begin position="24"/>
        <end position="639"/>
    </location>
</feature>
<accession>A0ABD2WT24</accession>
<comment type="caution">
    <text evidence="13">The sequence shown here is derived from an EMBL/GenBank/DDBJ whole genome shotgun (WGS) entry which is preliminary data.</text>
</comment>
<dbReference type="GO" id="GO:0005886">
    <property type="term" value="C:plasma membrane"/>
    <property type="evidence" value="ECO:0007669"/>
    <property type="project" value="UniProtKB-SubCell"/>
</dbReference>
<sequence>MQNTLNHLKNLIFIVLMIPINRCDQNITNSFIVEYFLYRAPSMIVGFTCNQYESIAFIYNQQLPKNENFLLTINCYELFEGDFGLIKQFSRAKLKSMFWKLEQDVELASLIKTIYHKIGVFVDSRCQSSENVKLIFDEATNHQMFSELYYWLFLGSDLNESLSLINDNSFGLSTDFVLAIFEDNKSTLYDIYNPCKQKGGKLKLKQFGNWDKIHRLNIKFELNKVQRWNLDGIKLKMSGTIKNRPPNMPASNYMYDLNFKQFDRMTRLGYIMWMHLADKFNFTIEFNENNIGNDDDSDGPVMNTLFKGNIDASSTADRMSVERIGRVRAIYAVFPFRTCFIFRSTSSDLLSIRDIFLPFSSTVWYLTLGISIVSINALAFLSIFSNRNFYENYLQSIIIHVGAFCQQGTEFSSNSLSGRIAILHILLFNLLLYNYYLASAVSNRLSEPLVMINDSLHSLKKKNFQYASQPIPHFDNFIQSDDWETKSFYSSRWSHIPISQRFMSPDEGMAMVLKGGFAYHTDPETSYTYVNRHFDDRKICELQEVHLVRPIQYALFVHINSSFLEIFKAGFLRLTEVGIRYKQFQQWSADKPKCRSDILTAASITIKEVAPAIIFLFISTIISASILILEFMYSFYNAR</sequence>
<evidence type="ECO:0000259" key="11">
    <source>
        <dbReference type="Pfam" id="PF00060"/>
    </source>
</evidence>
<gene>
    <name evidence="13" type="ORF">TKK_009783</name>
</gene>
<evidence type="ECO:0000256" key="2">
    <source>
        <dbReference type="ARBA" id="ARBA00008685"/>
    </source>
</evidence>
<dbReference type="Proteomes" id="UP001627154">
    <property type="component" value="Unassembled WGS sequence"/>
</dbReference>
<evidence type="ECO:0000256" key="3">
    <source>
        <dbReference type="ARBA" id="ARBA00022475"/>
    </source>
</evidence>
<dbReference type="InterPro" id="IPR001320">
    <property type="entry name" value="Iontro_rcpt_C"/>
</dbReference>
<keyword evidence="3" id="KW-1003">Cell membrane</keyword>
<dbReference type="PANTHER" id="PTHR42643:SF32">
    <property type="entry name" value="IONOTROPIC RECEPTOR 31A, ISOFORM C-RELATED"/>
    <property type="match status" value="1"/>
</dbReference>
<evidence type="ECO:0000256" key="7">
    <source>
        <dbReference type="ARBA" id="ARBA00023170"/>
    </source>
</evidence>
<dbReference type="InterPro" id="IPR052192">
    <property type="entry name" value="Insect_Ionotropic_Sensory_Rcpt"/>
</dbReference>
<reference evidence="13 14" key="1">
    <citation type="journal article" date="2024" name="bioRxiv">
        <title>A reference genome for Trichogramma kaykai: A tiny desert-dwelling parasitoid wasp with competing sex-ratio distorters.</title>
        <authorList>
            <person name="Culotta J."/>
            <person name="Lindsey A.R."/>
        </authorList>
    </citation>
    <scope>NUCLEOTIDE SEQUENCE [LARGE SCALE GENOMIC DNA]</scope>
    <source>
        <strain evidence="13 14">KSX58</strain>
    </source>
</reference>
<evidence type="ECO:0000256" key="4">
    <source>
        <dbReference type="ARBA" id="ARBA00022692"/>
    </source>
</evidence>
<evidence type="ECO:0000256" key="6">
    <source>
        <dbReference type="ARBA" id="ARBA00023136"/>
    </source>
</evidence>
<evidence type="ECO:0000256" key="1">
    <source>
        <dbReference type="ARBA" id="ARBA00004651"/>
    </source>
</evidence>
<feature type="transmembrane region" description="Helical" evidence="9">
    <location>
        <begin position="613"/>
        <end position="636"/>
    </location>
</feature>
<name>A0ABD2WT24_9HYME</name>
<feature type="transmembrane region" description="Helical" evidence="9">
    <location>
        <begin position="363"/>
        <end position="384"/>
    </location>
</feature>
<dbReference type="AlphaFoldDB" id="A0ABD2WT24"/>
<keyword evidence="6 9" id="KW-0472">Membrane</keyword>
<dbReference type="InterPro" id="IPR057074">
    <property type="entry name" value="IR75A_N"/>
</dbReference>
<dbReference type="PANTHER" id="PTHR42643">
    <property type="entry name" value="IONOTROPIC RECEPTOR 20A-RELATED"/>
    <property type="match status" value="1"/>
</dbReference>
<comment type="similarity">
    <text evidence="2">Belongs to the glutamate-gated ion channel (TC 1.A.10.1) family.</text>
</comment>
<keyword evidence="14" id="KW-1185">Reference proteome</keyword>
<protein>
    <recommendedName>
        <fullName evidence="15">Ionotropic glutamate receptor C-terminal domain-containing protein</fullName>
    </recommendedName>
</protein>
<evidence type="ECO:0000256" key="9">
    <source>
        <dbReference type="SAM" id="Phobius"/>
    </source>
</evidence>
<evidence type="ECO:0000256" key="8">
    <source>
        <dbReference type="ARBA" id="ARBA00023180"/>
    </source>
</evidence>
<proteinExistence type="inferred from homology"/>
<feature type="domain" description="Ionotropic receptor 75a N-terminal" evidence="12">
    <location>
        <begin position="93"/>
        <end position="238"/>
    </location>
</feature>
<dbReference type="Gene3D" id="1.10.287.70">
    <property type="match status" value="1"/>
</dbReference>
<dbReference type="EMBL" id="JBJJXI010000073">
    <property type="protein sequence ID" value="KAL3396186.1"/>
    <property type="molecule type" value="Genomic_DNA"/>
</dbReference>
<feature type="signal peptide" evidence="10">
    <location>
        <begin position="1"/>
        <end position="23"/>
    </location>
</feature>
<keyword evidence="7" id="KW-0675">Receptor</keyword>
<evidence type="ECO:0000259" key="12">
    <source>
        <dbReference type="Pfam" id="PF24576"/>
    </source>
</evidence>
<dbReference type="SUPFAM" id="SSF53850">
    <property type="entry name" value="Periplasmic binding protein-like II"/>
    <property type="match status" value="1"/>
</dbReference>
<evidence type="ECO:0000313" key="14">
    <source>
        <dbReference type="Proteomes" id="UP001627154"/>
    </source>
</evidence>
<feature type="domain" description="Ionotropic glutamate receptor C-terminal" evidence="11">
    <location>
        <begin position="361"/>
        <end position="598"/>
    </location>
</feature>
<comment type="subcellular location">
    <subcellularLocation>
        <location evidence="1">Cell membrane</location>
        <topology evidence="1">Multi-pass membrane protein</topology>
    </subcellularLocation>
</comment>
<evidence type="ECO:0000256" key="10">
    <source>
        <dbReference type="SAM" id="SignalP"/>
    </source>
</evidence>
<evidence type="ECO:0000313" key="13">
    <source>
        <dbReference type="EMBL" id="KAL3396186.1"/>
    </source>
</evidence>
<dbReference type="Pfam" id="PF24576">
    <property type="entry name" value="IR75A_N"/>
    <property type="match status" value="1"/>
</dbReference>